<keyword evidence="5" id="KW-1185">Reference proteome</keyword>
<dbReference type="Gene3D" id="2.30.42.10">
    <property type="match status" value="1"/>
</dbReference>
<dbReference type="PRINTS" id="PR00834">
    <property type="entry name" value="PROTEASES2C"/>
</dbReference>
<dbReference type="InterPro" id="IPR036034">
    <property type="entry name" value="PDZ_sf"/>
</dbReference>
<dbReference type="InterPro" id="IPR051201">
    <property type="entry name" value="Chloro_Bact_Ser_Proteases"/>
</dbReference>
<dbReference type="SMART" id="SM00228">
    <property type="entry name" value="PDZ"/>
    <property type="match status" value="1"/>
</dbReference>
<evidence type="ECO:0000259" key="3">
    <source>
        <dbReference type="PROSITE" id="PS50106"/>
    </source>
</evidence>
<evidence type="ECO:0000313" key="4">
    <source>
        <dbReference type="EMBL" id="MFC3231282.1"/>
    </source>
</evidence>
<dbReference type="EMBL" id="JBHRTR010000054">
    <property type="protein sequence ID" value="MFC3231282.1"/>
    <property type="molecule type" value="Genomic_DNA"/>
</dbReference>
<name>A0ABV7L9I7_9PROT</name>
<dbReference type="InterPro" id="IPR009003">
    <property type="entry name" value="Peptidase_S1_PA"/>
</dbReference>
<evidence type="ECO:0000256" key="2">
    <source>
        <dbReference type="ARBA" id="ARBA00022801"/>
    </source>
</evidence>
<keyword evidence="2 4" id="KW-0378">Hydrolase</keyword>
<dbReference type="GO" id="GO:0006508">
    <property type="term" value="P:proteolysis"/>
    <property type="evidence" value="ECO:0007669"/>
    <property type="project" value="UniProtKB-KW"/>
</dbReference>
<proteinExistence type="predicted"/>
<dbReference type="SUPFAM" id="SSF50494">
    <property type="entry name" value="Trypsin-like serine proteases"/>
    <property type="match status" value="1"/>
</dbReference>
<dbReference type="Pfam" id="PF13365">
    <property type="entry name" value="Trypsin_2"/>
    <property type="match status" value="1"/>
</dbReference>
<reference evidence="5" key="1">
    <citation type="journal article" date="2019" name="Int. J. Syst. Evol. Microbiol.">
        <title>The Global Catalogue of Microorganisms (GCM) 10K type strain sequencing project: providing services to taxonomists for standard genome sequencing and annotation.</title>
        <authorList>
            <consortium name="The Broad Institute Genomics Platform"/>
            <consortium name="The Broad Institute Genome Sequencing Center for Infectious Disease"/>
            <person name="Wu L."/>
            <person name="Ma J."/>
        </authorList>
    </citation>
    <scope>NUCLEOTIDE SEQUENCE [LARGE SCALE GENOMIC DNA]</scope>
    <source>
        <strain evidence="5">KCTC 42964</strain>
    </source>
</reference>
<comment type="caution">
    <text evidence="4">The sequence shown here is derived from an EMBL/GenBank/DDBJ whole genome shotgun (WGS) entry which is preliminary data.</text>
</comment>
<evidence type="ECO:0000313" key="5">
    <source>
        <dbReference type="Proteomes" id="UP001595528"/>
    </source>
</evidence>
<accession>A0ABV7L9I7</accession>
<dbReference type="SUPFAM" id="SSF50156">
    <property type="entry name" value="PDZ domain-like"/>
    <property type="match status" value="1"/>
</dbReference>
<dbReference type="GO" id="GO:0008233">
    <property type="term" value="F:peptidase activity"/>
    <property type="evidence" value="ECO:0007669"/>
    <property type="project" value="UniProtKB-KW"/>
</dbReference>
<protein>
    <submittedName>
        <fullName evidence="4">S1C family serine protease</fullName>
        <ecNumber evidence="4">3.4.21.-</ecNumber>
    </submittedName>
</protein>
<organism evidence="4 5">
    <name type="scientific">Marinibaculum pumilum</name>
    <dbReference type="NCBI Taxonomy" id="1766165"/>
    <lineage>
        <taxon>Bacteria</taxon>
        <taxon>Pseudomonadati</taxon>
        <taxon>Pseudomonadota</taxon>
        <taxon>Alphaproteobacteria</taxon>
        <taxon>Rhodospirillales</taxon>
        <taxon>Rhodospirillaceae</taxon>
        <taxon>Marinibaculum</taxon>
    </lineage>
</organism>
<feature type="domain" description="PDZ" evidence="3">
    <location>
        <begin position="229"/>
        <end position="289"/>
    </location>
</feature>
<dbReference type="InterPro" id="IPR001940">
    <property type="entry name" value="Peptidase_S1C"/>
</dbReference>
<dbReference type="Proteomes" id="UP001595528">
    <property type="component" value="Unassembled WGS sequence"/>
</dbReference>
<dbReference type="Gene3D" id="2.40.10.120">
    <property type="match status" value="1"/>
</dbReference>
<dbReference type="PROSITE" id="PS50106">
    <property type="entry name" value="PDZ"/>
    <property type="match status" value="1"/>
</dbReference>
<keyword evidence="1 4" id="KW-0645">Protease</keyword>
<evidence type="ECO:0000256" key="1">
    <source>
        <dbReference type="ARBA" id="ARBA00022670"/>
    </source>
</evidence>
<dbReference type="PANTHER" id="PTHR43343:SF3">
    <property type="entry name" value="PROTEASE DO-LIKE 8, CHLOROPLASTIC"/>
    <property type="match status" value="1"/>
</dbReference>
<dbReference type="Pfam" id="PF13180">
    <property type="entry name" value="PDZ_2"/>
    <property type="match status" value="1"/>
</dbReference>
<dbReference type="EC" id="3.4.21.-" evidence="4"/>
<gene>
    <name evidence="4" type="ORF">ACFOGJ_28800</name>
</gene>
<dbReference type="PANTHER" id="PTHR43343">
    <property type="entry name" value="PEPTIDASE S12"/>
    <property type="match status" value="1"/>
</dbReference>
<dbReference type="RefSeq" id="WP_379906749.1">
    <property type="nucleotide sequence ID" value="NZ_JBHRTR010000054.1"/>
</dbReference>
<dbReference type="InterPro" id="IPR001478">
    <property type="entry name" value="PDZ"/>
</dbReference>
<sequence length="337" mass="35384">MSPQRILILALLLLPFVLPVHRAAAQERADRSITVEDLRRAAVRLEAVVPGDAVTAEILGQSRTGNGVVIGEDGLVLTIGYLILEAATVDVVDHSGRRLPAEILAYDFNTGFGLVRALVPLDARPLALGDATGLAVGDKALVLGHDSAGGMAPATVTGRREFAGSWEYLLDAAIYTRPPFPQFGGAGLVDSTGRLVGIGALAVRRAGPDAEDPGAGNVFVPIDLLPPILDNLAAAARGTGARHPWLGMNTVEFGPGLLVQRVAPDGPAARAGIAPGNVVLALEGEPFDGQASFYRRLWSLGGPGLEVELQVLDGRKVRDLRLQAADRYDFLKLDPSL</sequence>